<gene>
    <name evidence="1" type="ORF">JCM31447_12030</name>
</gene>
<dbReference type="AlphaFoldDB" id="A0A4P2VLS3"/>
<dbReference type="EMBL" id="AP019368">
    <property type="protein sequence ID" value="BBH52760.1"/>
    <property type="molecule type" value="Genomic_DNA"/>
</dbReference>
<protein>
    <submittedName>
        <fullName evidence="1">Uncharacterized protein</fullName>
    </submittedName>
</protein>
<evidence type="ECO:0000313" key="1">
    <source>
        <dbReference type="EMBL" id="BBH52760.1"/>
    </source>
</evidence>
<accession>A0A4P2VLS3</accession>
<dbReference type="Proteomes" id="UP000291236">
    <property type="component" value="Chromosome"/>
</dbReference>
<name>A0A4P2VLS3_FLUSA</name>
<dbReference type="KEGG" id="sbf:JCM31447_12030"/>
<reference evidence="1 2" key="1">
    <citation type="submission" date="2018-12" db="EMBL/GenBank/DDBJ databases">
        <title>Rubrispira sanarue gen. nov., sp., nov., a member of the order Silvanigrellales, isolated from a brackish lake in Hamamatsu Japan.</title>
        <authorList>
            <person name="Maejima Y."/>
            <person name="Iino T."/>
            <person name="Muraguchi Y."/>
            <person name="Fukuda K."/>
            <person name="Nojiri H."/>
            <person name="Ohkuma M."/>
            <person name="Moriuchi R."/>
            <person name="Dohra H."/>
            <person name="Kimbara K."/>
            <person name="Shintani M."/>
        </authorList>
    </citation>
    <scope>NUCLEOTIDE SEQUENCE [LARGE SCALE GENOMIC DNA]</scope>
    <source>
        <strain evidence="1 2">RF1110005</strain>
    </source>
</reference>
<sequence length="81" mass="9621">MQSEKIHKILFAFNGKKKLSYLREHSEDLHIRKHFFNKGIMYYSELSLRSTILHVTKLINNDIKNILVILTIKKNNCFTSN</sequence>
<organism evidence="1 2">
    <name type="scientific">Fluviispira sanaruensis</name>
    <dbReference type="NCBI Taxonomy" id="2493639"/>
    <lineage>
        <taxon>Bacteria</taxon>
        <taxon>Pseudomonadati</taxon>
        <taxon>Bdellovibrionota</taxon>
        <taxon>Oligoflexia</taxon>
        <taxon>Silvanigrellales</taxon>
        <taxon>Silvanigrellaceae</taxon>
        <taxon>Fluviispira</taxon>
    </lineage>
</organism>
<keyword evidence="2" id="KW-1185">Reference proteome</keyword>
<evidence type="ECO:0000313" key="2">
    <source>
        <dbReference type="Proteomes" id="UP000291236"/>
    </source>
</evidence>
<proteinExistence type="predicted"/>